<dbReference type="CDD" id="cd04663">
    <property type="entry name" value="NUDIX_Hydrolase"/>
    <property type="match status" value="1"/>
</dbReference>
<dbReference type="GO" id="GO:0016787">
    <property type="term" value="F:hydrolase activity"/>
    <property type="evidence" value="ECO:0007669"/>
    <property type="project" value="UniProtKB-KW"/>
</dbReference>
<dbReference type="Pfam" id="PF00293">
    <property type="entry name" value="NUDIX"/>
    <property type="match status" value="1"/>
</dbReference>
<dbReference type="SUPFAM" id="SSF55811">
    <property type="entry name" value="Nudix"/>
    <property type="match status" value="1"/>
</dbReference>
<proteinExistence type="predicted"/>
<feature type="domain" description="Nudix hydrolase" evidence="3">
    <location>
        <begin position="1"/>
        <end position="130"/>
    </location>
</feature>
<dbReference type="PROSITE" id="PS51462">
    <property type="entry name" value="NUDIX"/>
    <property type="match status" value="1"/>
</dbReference>
<dbReference type="SMR" id="A0AAU7BDN4"/>
<keyword evidence="2" id="KW-0378">Hydrolase</keyword>
<dbReference type="AlphaFoldDB" id="A0AAU7BDN4"/>
<dbReference type="EMBL" id="CP157179">
    <property type="protein sequence ID" value="XBG30669.1"/>
    <property type="molecule type" value="Genomic_DNA"/>
</dbReference>
<protein>
    <submittedName>
        <fullName evidence="4">NUDIX domain-containing protein</fullName>
    </submittedName>
</protein>
<evidence type="ECO:0000313" key="4">
    <source>
        <dbReference type="EMBL" id="XBG30669.1"/>
    </source>
</evidence>
<comment type="cofactor">
    <cofactor evidence="1">
        <name>Mg(2+)</name>
        <dbReference type="ChEBI" id="CHEBI:18420"/>
    </cofactor>
</comment>
<evidence type="ECO:0000256" key="2">
    <source>
        <dbReference type="ARBA" id="ARBA00022801"/>
    </source>
</evidence>
<evidence type="ECO:0000256" key="1">
    <source>
        <dbReference type="ARBA" id="ARBA00001946"/>
    </source>
</evidence>
<reference evidence="4" key="1">
    <citation type="journal article" date="2019" name="Microbiol. Resour. Announc.">
        <title>Draft Genome Sequences of Five Environmental Bacterial Isolates That Degrade Polyethylene Terephthalate Plastic.</title>
        <authorList>
            <person name="Leon-Zayas R."/>
            <person name="Roberts C."/>
            <person name="Vague M."/>
            <person name="Mellies J.L."/>
        </authorList>
    </citation>
    <scope>NUCLEOTIDE SEQUENCE</scope>
    <source>
        <strain evidence="4">13.2</strain>
    </source>
</reference>
<gene>
    <name evidence="4" type="ORF">ABH853_18825</name>
</gene>
<dbReference type="InterPro" id="IPR000086">
    <property type="entry name" value="NUDIX_hydrolase_dom"/>
</dbReference>
<evidence type="ECO:0000259" key="3">
    <source>
        <dbReference type="PROSITE" id="PS51462"/>
    </source>
</evidence>
<accession>A0AAU7BDN4</accession>
<dbReference type="InterPro" id="IPR020084">
    <property type="entry name" value="NUDIX_hydrolase_CS"/>
</dbReference>
<reference evidence="4" key="2">
    <citation type="submission" date="2024-05" db="EMBL/GenBank/DDBJ databases">
        <authorList>
            <person name="Mellies J."/>
            <person name="Newton I."/>
        </authorList>
    </citation>
    <scope>NUCLEOTIDE SEQUENCE</scope>
    <source>
        <strain evidence="4">13.2</strain>
    </source>
</reference>
<dbReference type="InterPro" id="IPR015797">
    <property type="entry name" value="NUDIX_hydrolase-like_dom_sf"/>
</dbReference>
<organism evidence="4">
    <name type="scientific">Pseudomonas sp. 13.2</name>
    <dbReference type="NCBI Taxonomy" id="3144665"/>
    <lineage>
        <taxon>Bacteria</taxon>
        <taxon>Pseudomonadati</taxon>
        <taxon>Pseudomonadota</taxon>
        <taxon>Gammaproteobacteria</taxon>
        <taxon>Pseudomonadales</taxon>
        <taxon>Pseudomonadaceae</taxon>
        <taxon>Pseudomonas</taxon>
    </lineage>
</organism>
<name>A0AAU7BDN4_9PSED</name>
<sequence length="136" mass="15503">MEAEKSCPVVLRGRETLEILAFEHPLAGFQLVKGSVEPGEATDLAAVRELKEEAGIPSTVGRHLGERRFIVTGHTWAFHECHVAQDLPDTWVHFAEDDGGHEFRFFWHPLMSEPSENWHQVFKDALSFIRKRLTEA</sequence>
<dbReference type="Gene3D" id="3.90.79.10">
    <property type="entry name" value="Nucleoside Triphosphate Pyrophosphohydrolase"/>
    <property type="match status" value="1"/>
</dbReference>
<dbReference type="PROSITE" id="PS00893">
    <property type="entry name" value="NUDIX_BOX"/>
    <property type="match status" value="1"/>
</dbReference>